<gene>
    <name evidence="2" type="ORF">AJ80_08873</name>
</gene>
<dbReference type="OrthoDB" id="408532at2759"/>
<feature type="domain" description="DUF4982" evidence="1">
    <location>
        <begin position="157"/>
        <end position="215"/>
    </location>
</feature>
<protein>
    <recommendedName>
        <fullName evidence="1">DUF4982 domain-containing protein</fullName>
    </recommendedName>
</protein>
<comment type="caution">
    <text evidence="2">The sequence shown here is derived from an EMBL/GenBank/DDBJ whole genome shotgun (WGS) entry which is preliminary data.</text>
</comment>
<dbReference type="InterPro" id="IPR051913">
    <property type="entry name" value="GH2_Domain-Containing"/>
</dbReference>
<dbReference type="InterPro" id="IPR013783">
    <property type="entry name" value="Ig-like_fold"/>
</dbReference>
<name>A0A2B7X0N9_POLH7</name>
<dbReference type="EMBL" id="PDNA01000224">
    <property type="protein sequence ID" value="PGH02351.1"/>
    <property type="molecule type" value="Genomic_DNA"/>
</dbReference>
<dbReference type="PANTHER" id="PTHR42732">
    <property type="entry name" value="BETA-GALACTOSIDASE"/>
    <property type="match status" value="1"/>
</dbReference>
<reference evidence="2 3" key="1">
    <citation type="submission" date="2017-10" db="EMBL/GenBank/DDBJ databases">
        <title>Comparative genomics in systemic dimorphic fungi from Ajellomycetaceae.</title>
        <authorList>
            <person name="Munoz J.F."/>
            <person name="Mcewen J.G."/>
            <person name="Clay O.K."/>
            <person name="Cuomo C.A."/>
        </authorList>
    </citation>
    <scope>NUCLEOTIDE SEQUENCE [LARGE SCALE GENOMIC DNA]</scope>
    <source>
        <strain evidence="2 3">UAMH7299</strain>
    </source>
</reference>
<sequence length="223" mass="25374">MEDIRTPPLSAAFHEAFPDKLILSSETASDSQHSGHVHFPKWQMSIVRLSTRPPGVNSTSKQVSAYDLYTANFGSSPADKVFAAQDSNPFAAGEFVWTGWDYIGEPTPYYSARSSYCGIIDLAGFKKDRFYLYQARWRPGLRMAHILPHWSWPERVGQLTPVHVFTAADEAELFLDGKSQGCKTREEHSYRFRWDEVKYQPGELRVITYKDGSKWGGQKIPCE</sequence>
<dbReference type="AlphaFoldDB" id="A0A2B7X0N9"/>
<evidence type="ECO:0000313" key="3">
    <source>
        <dbReference type="Proteomes" id="UP000224634"/>
    </source>
</evidence>
<accession>A0A2B7X0N9</accession>
<dbReference type="PANTHER" id="PTHR42732:SF1">
    <property type="entry name" value="BETA-MANNOSIDASE"/>
    <property type="match status" value="1"/>
</dbReference>
<organism evidence="2 3">
    <name type="scientific">Polytolypa hystricis (strain UAMH7299)</name>
    <dbReference type="NCBI Taxonomy" id="1447883"/>
    <lineage>
        <taxon>Eukaryota</taxon>
        <taxon>Fungi</taxon>
        <taxon>Dikarya</taxon>
        <taxon>Ascomycota</taxon>
        <taxon>Pezizomycotina</taxon>
        <taxon>Eurotiomycetes</taxon>
        <taxon>Eurotiomycetidae</taxon>
        <taxon>Onygenales</taxon>
        <taxon>Onygenales incertae sedis</taxon>
        <taxon>Polytolypa</taxon>
    </lineage>
</organism>
<dbReference type="Gene3D" id="2.60.40.10">
    <property type="entry name" value="Immunoglobulins"/>
    <property type="match status" value="1"/>
</dbReference>
<evidence type="ECO:0000259" key="1">
    <source>
        <dbReference type="Pfam" id="PF16355"/>
    </source>
</evidence>
<dbReference type="Gene3D" id="3.20.20.80">
    <property type="entry name" value="Glycosidases"/>
    <property type="match status" value="1"/>
</dbReference>
<dbReference type="SUPFAM" id="SSF51445">
    <property type="entry name" value="(Trans)glycosidases"/>
    <property type="match status" value="1"/>
</dbReference>
<dbReference type="Proteomes" id="UP000224634">
    <property type="component" value="Unassembled WGS sequence"/>
</dbReference>
<dbReference type="STRING" id="1447883.A0A2B7X0N9"/>
<keyword evidence="3" id="KW-1185">Reference proteome</keyword>
<evidence type="ECO:0000313" key="2">
    <source>
        <dbReference type="EMBL" id="PGH02351.1"/>
    </source>
</evidence>
<proteinExistence type="predicted"/>
<dbReference type="Pfam" id="PF16355">
    <property type="entry name" value="DUF4982"/>
    <property type="match status" value="1"/>
</dbReference>
<dbReference type="InterPro" id="IPR017853">
    <property type="entry name" value="GH"/>
</dbReference>
<dbReference type="InterPro" id="IPR032311">
    <property type="entry name" value="DUF4982"/>
</dbReference>